<dbReference type="PIRSF" id="PIRSF000445">
    <property type="entry name" value="4pyrrol_synth_GluRdtase"/>
    <property type="match status" value="1"/>
</dbReference>
<proteinExistence type="inferred from homology"/>
<comment type="caution">
    <text evidence="17">The sequence shown here is derived from an EMBL/GenBank/DDBJ whole genome shotgun (WGS) entry which is preliminary data.</text>
</comment>
<dbReference type="InterPro" id="IPR036291">
    <property type="entry name" value="NAD(P)-bd_dom_sf"/>
</dbReference>
<evidence type="ECO:0000313" key="17">
    <source>
        <dbReference type="EMBL" id="RAL25350.1"/>
    </source>
</evidence>
<dbReference type="Gene3D" id="3.30.460.30">
    <property type="entry name" value="Glutamyl-tRNA reductase, N-terminal domain"/>
    <property type="match status" value="1"/>
</dbReference>
<comment type="catalytic activity">
    <reaction evidence="7 8 13">
        <text>(S)-4-amino-5-oxopentanoate + tRNA(Glu) + NADP(+) = L-glutamyl-tRNA(Glu) + NADPH + H(+)</text>
        <dbReference type="Rhea" id="RHEA:12344"/>
        <dbReference type="Rhea" id="RHEA-COMP:9663"/>
        <dbReference type="Rhea" id="RHEA-COMP:9680"/>
        <dbReference type="ChEBI" id="CHEBI:15378"/>
        <dbReference type="ChEBI" id="CHEBI:57501"/>
        <dbReference type="ChEBI" id="CHEBI:57783"/>
        <dbReference type="ChEBI" id="CHEBI:58349"/>
        <dbReference type="ChEBI" id="CHEBI:78442"/>
        <dbReference type="ChEBI" id="CHEBI:78520"/>
        <dbReference type="EC" id="1.2.1.70"/>
    </reaction>
</comment>
<dbReference type="SUPFAM" id="SSF51735">
    <property type="entry name" value="NAD(P)-binding Rossmann-fold domains"/>
    <property type="match status" value="1"/>
</dbReference>
<dbReference type="GO" id="GO:0050661">
    <property type="term" value="F:NADP binding"/>
    <property type="evidence" value="ECO:0007669"/>
    <property type="project" value="InterPro"/>
</dbReference>
<dbReference type="OrthoDB" id="110209at2"/>
<dbReference type="InterPro" id="IPR036343">
    <property type="entry name" value="GluRdtase_N_sf"/>
</dbReference>
<feature type="binding site" evidence="8 11">
    <location>
        <begin position="191"/>
        <end position="196"/>
    </location>
    <ligand>
        <name>NADP(+)</name>
        <dbReference type="ChEBI" id="CHEBI:58349"/>
    </ligand>
</feature>
<feature type="binding site" evidence="8 10">
    <location>
        <position position="122"/>
    </location>
    <ligand>
        <name>substrate</name>
    </ligand>
</feature>
<dbReference type="InterPro" id="IPR006151">
    <property type="entry name" value="Shikm_DH/Glu-tRNA_Rdtase"/>
</dbReference>
<dbReference type="EC" id="1.2.1.70" evidence="3 8"/>
<dbReference type="NCBIfam" id="TIGR01035">
    <property type="entry name" value="hemA"/>
    <property type="match status" value="1"/>
</dbReference>
<evidence type="ECO:0000256" key="13">
    <source>
        <dbReference type="RuleBase" id="RU000584"/>
    </source>
</evidence>
<feature type="binding site" evidence="8 10">
    <location>
        <begin position="52"/>
        <end position="55"/>
    </location>
    <ligand>
        <name>substrate</name>
    </ligand>
</feature>
<evidence type="ECO:0000256" key="4">
    <source>
        <dbReference type="ARBA" id="ARBA00022857"/>
    </source>
</evidence>
<keyword evidence="5 8" id="KW-0560">Oxidoreductase</keyword>
<dbReference type="InterPro" id="IPR000343">
    <property type="entry name" value="4pyrrol_synth_GluRdtase"/>
</dbReference>
<dbReference type="Proteomes" id="UP000249169">
    <property type="component" value="Unassembled WGS sequence"/>
</dbReference>
<dbReference type="InterPro" id="IPR036453">
    <property type="entry name" value="GluRdtase_dimer_dom_sf"/>
</dbReference>
<dbReference type="PANTHER" id="PTHR43013:SF1">
    <property type="entry name" value="GLUTAMYL-TRNA REDUCTASE"/>
    <property type="match status" value="1"/>
</dbReference>
<evidence type="ECO:0000259" key="16">
    <source>
        <dbReference type="Pfam" id="PF05201"/>
    </source>
</evidence>
<dbReference type="GO" id="GO:0019353">
    <property type="term" value="P:protoporphyrinogen IX biosynthetic process from glutamate"/>
    <property type="evidence" value="ECO:0007669"/>
    <property type="project" value="TreeGrafter"/>
</dbReference>
<evidence type="ECO:0000256" key="1">
    <source>
        <dbReference type="ARBA" id="ARBA00005059"/>
    </source>
</evidence>
<comment type="domain">
    <text evidence="8">Possesses an unusual extended V-shaped dimeric structure with each monomer consisting of three distinct domains arranged along a curved 'spinal' alpha-helix. The N-terminal catalytic domain specifically recognizes the glutamate moiety of the substrate. The second domain is the NADPH-binding domain, and the third C-terminal domain is responsible for dimerization.</text>
</comment>
<comment type="function">
    <text evidence="8">Catalyzes the NADPH-dependent reduction of glutamyl-tRNA(Glu) to glutamate 1-semialdehyde (GSA).</text>
</comment>
<dbReference type="Pfam" id="PF01488">
    <property type="entry name" value="Shikimate_DH"/>
    <property type="match status" value="1"/>
</dbReference>
<evidence type="ECO:0000256" key="2">
    <source>
        <dbReference type="ARBA" id="ARBA00005916"/>
    </source>
</evidence>
<gene>
    <name evidence="8" type="primary">hemA</name>
    <name evidence="17" type="ORF">DL240_03830</name>
</gene>
<evidence type="ECO:0000256" key="10">
    <source>
        <dbReference type="PIRSR" id="PIRSR000445-2"/>
    </source>
</evidence>
<keyword evidence="18" id="KW-1185">Reference proteome</keyword>
<evidence type="ECO:0000256" key="5">
    <source>
        <dbReference type="ARBA" id="ARBA00023002"/>
    </source>
</evidence>
<evidence type="ECO:0000256" key="9">
    <source>
        <dbReference type="PIRSR" id="PIRSR000445-1"/>
    </source>
</evidence>
<protein>
    <recommendedName>
        <fullName evidence="3 8">Glutamyl-tRNA reductase</fullName>
        <shortName evidence="8">GluTR</shortName>
        <ecNumber evidence="3 8">1.2.1.70</ecNumber>
    </recommendedName>
</protein>
<evidence type="ECO:0000256" key="3">
    <source>
        <dbReference type="ARBA" id="ARBA00012970"/>
    </source>
</evidence>
<dbReference type="HAMAP" id="MF_00087">
    <property type="entry name" value="Glu_tRNA_reductase"/>
    <property type="match status" value="1"/>
</dbReference>
<keyword evidence="6 8" id="KW-0627">Porphyrin biosynthesis</keyword>
<sequence>MTSPNRLTLISFSHRNASLAERDALAMSADDIAALVPLCRQRWLSEVAVLSTCNRTELYFYGPTPPNLWEMVRPELARQRGIDAESLPAPLIRTDVQAARHLFRVASSLESLALGENQILAQVKDVHDQVLANPARSPVLDRLLQFAIRVGKQVRTDTALCEGAVSISSAAVDLASKIFGDFRQQEILLVGAGETSEAAAMHFANSGATKFVVLNRSRERGQKLADQLKGHYRPLDELADAVVSAEVAVFATGSPDFLLTHDQLKHVMRARKRRPLFLIDISNPRNIDPEVARFDSVFLYNIDDLEHVVASNMATRKDEIPAAETIIDQMVEQWQSWQRSMAVTPTIASLARYFEEVCTREIDRHNKRISDQERVMLEEFSRGLVKKLLHHPISYLRTSVANNTLRAEDLNLVWSLYNLQNQDENPDEP</sequence>
<evidence type="ECO:0000256" key="8">
    <source>
        <dbReference type="HAMAP-Rule" id="MF_00087"/>
    </source>
</evidence>
<reference evidence="17 18" key="1">
    <citation type="submission" date="2018-05" db="EMBL/GenBank/DDBJ databases">
        <title>Lujinxingia marina gen. nov. sp. nov., a new facultative anaerobic member of the class Deltaproteobacteria, and proposal of Lujinxingaceae fam. nov.</title>
        <authorList>
            <person name="Li C.-M."/>
        </authorList>
    </citation>
    <scope>NUCLEOTIDE SEQUENCE [LARGE SCALE GENOMIC DNA]</scope>
    <source>
        <strain evidence="17 18">B210</strain>
    </source>
</reference>
<dbReference type="InterPro" id="IPR018214">
    <property type="entry name" value="GluRdtase_CS"/>
</dbReference>
<evidence type="ECO:0000256" key="6">
    <source>
        <dbReference type="ARBA" id="ARBA00023244"/>
    </source>
</evidence>
<feature type="active site" description="Nucleophile" evidence="8 9">
    <location>
        <position position="53"/>
    </location>
</feature>
<evidence type="ECO:0000256" key="7">
    <source>
        <dbReference type="ARBA" id="ARBA00047464"/>
    </source>
</evidence>
<keyword evidence="4 8" id="KW-0521">NADP</keyword>
<comment type="pathway">
    <text evidence="1 8 13">Porphyrin-containing compound metabolism; protoporphyrin-IX biosynthesis; 5-aminolevulinate from L-glutamyl-tRNA(Glu): step 1/2.</text>
</comment>
<dbReference type="Pfam" id="PF00745">
    <property type="entry name" value="GlutR_dimer"/>
    <property type="match status" value="1"/>
</dbReference>
<dbReference type="SUPFAM" id="SSF69742">
    <property type="entry name" value="Glutamyl tRNA-reductase catalytic, N-terminal domain"/>
    <property type="match status" value="1"/>
</dbReference>
<dbReference type="InterPro" id="IPR015896">
    <property type="entry name" value="4pyrrol_synth_GluRdtase_dimer"/>
</dbReference>
<dbReference type="PROSITE" id="PS00747">
    <property type="entry name" value="GLUTR"/>
    <property type="match status" value="1"/>
</dbReference>
<comment type="miscellaneous">
    <text evidence="8">During catalysis, the active site Cys acts as a nucleophile attacking the alpha-carbonyl group of tRNA-bound glutamate with the formation of a thioester intermediate between enzyme and glutamate, and the concomitant release of tRNA(Glu). The thioester intermediate is finally reduced by direct hydride transfer from NADPH, to form the product GSA.</text>
</comment>
<name>A0A328CCG4_9DELT</name>
<feature type="domain" description="Quinate/shikimate 5-dehydrogenase/glutamyl-tRNA reductase" evidence="15">
    <location>
        <begin position="173"/>
        <end position="308"/>
    </location>
</feature>
<dbReference type="RefSeq" id="WP_111728522.1">
    <property type="nucleotide sequence ID" value="NZ_QHKO01000001.1"/>
</dbReference>
<accession>A0A328CCG4</accession>
<evidence type="ECO:0000256" key="11">
    <source>
        <dbReference type="PIRSR" id="PIRSR000445-3"/>
    </source>
</evidence>
<evidence type="ECO:0000313" key="18">
    <source>
        <dbReference type="Proteomes" id="UP000249169"/>
    </source>
</evidence>
<dbReference type="CDD" id="cd05213">
    <property type="entry name" value="NAD_bind_Glutamyl_tRNA_reduct"/>
    <property type="match status" value="1"/>
</dbReference>
<evidence type="ECO:0000256" key="12">
    <source>
        <dbReference type="PIRSR" id="PIRSR000445-4"/>
    </source>
</evidence>
<feature type="binding site" evidence="8 10">
    <location>
        <begin position="116"/>
        <end position="118"/>
    </location>
    <ligand>
        <name>substrate</name>
    </ligand>
</feature>
<dbReference type="EMBL" id="QHKO01000001">
    <property type="protein sequence ID" value="RAL25350.1"/>
    <property type="molecule type" value="Genomic_DNA"/>
</dbReference>
<dbReference type="PANTHER" id="PTHR43013">
    <property type="entry name" value="GLUTAMYL-TRNA REDUCTASE"/>
    <property type="match status" value="1"/>
</dbReference>
<feature type="site" description="Important for activity" evidence="8 12">
    <location>
        <position position="101"/>
    </location>
</feature>
<comment type="similarity">
    <text evidence="2 8 13">Belongs to the glutamyl-tRNA reductase family.</text>
</comment>
<feature type="binding site" evidence="8 10">
    <location>
        <position position="111"/>
    </location>
    <ligand>
        <name>substrate</name>
    </ligand>
</feature>
<dbReference type="AlphaFoldDB" id="A0A328CCG4"/>
<feature type="domain" description="Glutamyl-tRNA reductase N-terminal" evidence="16">
    <location>
        <begin position="10"/>
        <end position="158"/>
    </location>
</feature>
<dbReference type="GO" id="GO:0008883">
    <property type="term" value="F:glutamyl-tRNA reductase activity"/>
    <property type="evidence" value="ECO:0007669"/>
    <property type="project" value="UniProtKB-UniRule"/>
</dbReference>
<organism evidence="17 18">
    <name type="scientific">Lujinxingia litoralis</name>
    <dbReference type="NCBI Taxonomy" id="2211119"/>
    <lineage>
        <taxon>Bacteria</taxon>
        <taxon>Deltaproteobacteria</taxon>
        <taxon>Bradymonadales</taxon>
        <taxon>Lujinxingiaceae</taxon>
        <taxon>Lujinxingia</taxon>
    </lineage>
</organism>
<dbReference type="SUPFAM" id="SSF69075">
    <property type="entry name" value="Glutamyl tRNA-reductase dimerization domain"/>
    <property type="match status" value="1"/>
</dbReference>
<dbReference type="FunFam" id="3.40.50.720:FF:000031">
    <property type="entry name" value="Glutamyl-tRNA reductase"/>
    <property type="match status" value="1"/>
</dbReference>
<dbReference type="Pfam" id="PF05201">
    <property type="entry name" value="GlutR_N"/>
    <property type="match status" value="1"/>
</dbReference>
<dbReference type="InterPro" id="IPR015895">
    <property type="entry name" value="4pyrrol_synth_GluRdtase_N"/>
</dbReference>
<evidence type="ECO:0000259" key="15">
    <source>
        <dbReference type="Pfam" id="PF01488"/>
    </source>
</evidence>
<comment type="subunit">
    <text evidence="8">Homodimer.</text>
</comment>
<evidence type="ECO:0000259" key="14">
    <source>
        <dbReference type="Pfam" id="PF00745"/>
    </source>
</evidence>
<dbReference type="Gene3D" id="3.40.50.720">
    <property type="entry name" value="NAD(P)-binding Rossmann-like Domain"/>
    <property type="match status" value="1"/>
</dbReference>
<dbReference type="UniPathway" id="UPA00251">
    <property type="reaction ID" value="UER00316"/>
</dbReference>
<feature type="domain" description="Tetrapyrrole biosynthesis glutamyl-tRNA reductase dimerisation" evidence="14">
    <location>
        <begin position="322"/>
        <end position="418"/>
    </location>
</feature>